<accession>A0A9D2JX33</accession>
<dbReference type="InterPro" id="IPR011990">
    <property type="entry name" value="TPR-like_helical_dom_sf"/>
</dbReference>
<dbReference type="SUPFAM" id="SSF81901">
    <property type="entry name" value="HCP-like"/>
    <property type="match status" value="1"/>
</dbReference>
<proteinExistence type="predicted"/>
<reference evidence="2" key="2">
    <citation type="submission" date="2021-04" db="EMBL/GenBank/DDBJ databases">
        <authorList>
            <person name="Gilroy R."/>
        </authorList>
    </citation>
    <scope>NUCLEOTIDE SEQUENCE</scope>
    <source>
        <strain evidence="2">ChiHecec3B27-8219</strain>
    </source>
</reference>
<gene>
    <name evidence="2" type="ORF">H9966_07835</name>
</gene>
<evidence type="ECO:0000256" key="1">
    <source>
        <dbReference type="SAM" id="SignalP"/>
    </source>
</evidence>
<dbReference type="EMBL" id="DXBE01000057">
    <property type="protein sequence ID" value="HIZ69772.1"/>
    <property type="molecule type" value="Genomic_DNA"/>
</dbReference>
<sequence length="276" mass="31947">MRTIREFAFFAFFALLPVTSACAQQKLMVGNGQAIMSDGWADSVAVYRERARQGEVEAYRKLAWCYENGIGVDANFINMMYLYERADYMSGKRPHYYFRKSRLGQMLEEMERKYQDNDSIGATEISTRINKEWPSFLWMMKVMNTGDKKELIHILEPEARKGEKVTRLVLASLAADSVCTDACVSELEEVATYAPMVYNRLGQIYMGHPDSTQTDIDRAIGYFRRADEYAMLSQKGAISLLECYRIKMEKGEKPCDEMELSRLRRLSEYRKSAEME</sequence>
<dbReference type="AlphaFoldDB" id="A0A9D2JX33"/>
<organism evidence="2 3">
    <name type="scientific">Candidatus Prevotella avicola</name>
    <dbReference type="NCBI Taxonomy" id="2838738"/>
    <lineage>
        <taxon>Bacteria</taxon>
        <taxon>Pseudomonadati</taxon>
        <taxon>Bacteroidota</taxon>
        <taxon>Bacteroidia</taxon>
        <taxon>Bacteroidales</taxon>
        <taxon>Prevotellaceae</taxon>
        <taxon>Prevotella</taxon>
    </lineage>
</organism>
<evidence type="ECO:0000313" key="3">
    <source>
        <dbReference type="Proteomes" id="UP000824055"/>
    </source>
</evidence>
<feature type="chain" id="PRO_5038624865" description="Sel1 repeat family protein" evidence="1">
    <location>
        <begin position="24"/>
        <end position="276"/>
    </location>
</feature>
<reference evidence="2" key="1">
    <citation type="journal article" date="2021" name="PeerJ">
        <title>Extensive microbial diversity within the chicken gut microbiome revealed by metagenomics and culture.</title>
        <authorList>
            <person name="Gilroy R."/>
            <person name="Ravi A."/>
            <person name="Getino M."/>
            <person name="Pursley I."/>
            <person name="Horton D.L."/>
            <person name="Alikhan N.F."/>
            <person name="Baker D."/>
            <person name="Gharbi K."/>
            <person name="Hall N."/>
            <person name="Watson M."/>
            <person name="Adriaenssens E.M."/>
            <person name="Foster-Nyarko E."/>
            <person name="Jarju S."/>
            <person name="Secka A."/>
            <person name="Antonio M."/>
            <person name="Oren A."/>
            <person name="Chaudhuri R.R."/>
            <person name="La Ragione R."/>
            <person name="Hildebrand F."/>
            <person name="Pallen M.J."/>
        </authorList>
    </citation>
    <scope>NUCLEOTIDE SEQUENCE</scope>
    <source>
        <strain evidence="2">ChiHecec3B27-8219</strain>
    </source>
</reference>
<dbReference type="Gene3D" id="1.25.40.10">
    <property type="entry name" value="Tetratricopeptide repeat domain"/>
    <property type="match status" value="1"/>
</dbReference>
<keyword evidence="1" id="KW-0732">Signal</keyword>
<evidence type="ECO:0008006" key="4">
    <source>
        <dbReference type="Google" id="ProtNLM"/>
    </source>
</evidence>
<dbReference type="PROSITE" id="PS51257">
    <property type="entry name" value="PROKAR_LIPOPROTEIN"/>
    <property type="match status" value="1"/>
</dbReference>
<feature type="signal peptide" evidence="1">
    <location>
        <begin position="1"/>
        <end position="23"/>
    </location>
</feature>
<name>A0A9D2JX33_9BACT</name>
<comment type="caution">
    <text evidence="2">The sequence shown here is derived from an EMBL/GenBank/DDBJ whole genome shotgun (WGS) entry which is preliminary data.</text>
</comment>
<evidence type="ECO:0000313" key="2">
    <source>
        <dbReference type="EMBL" id="HIZ69772.1"/>
    </source>
</evidence>
<protein>
    <recommendedName>
        <fullName evidence="4">Sel1 repeat family protein</fullName>
    </recommendedName>
</protein>
<dbReference type="Proteomes" id="UP000824055">
    <property type="component" value="Unassembled WGS sequence"/>
</dbReference>